<comment type="caution">
    <text evidence="1">The sequence shown here is derived from an EMBL/GenBank/DDBJ whole genome shotgun (WGS) entry which is preliminary data.</text>
</comment>
<dbReference type="EMBL" id="CM047580">
    <property type="protein sequence ID" value="KAI9921652.1"/>
    <property type="molecule type" value="Genomic_DNA"/>
</dbReference>
<proteinExistence type="predicted"/>
<gene>
    <name evidence="1" type="ORF">PsorP6_000117</name>
</gene>
<keyword evidence="2" id="KW-1185">Reference proteome</keyword>
<evidence type="ECO:0000313" key="2">
    <source>
        <dbReference type="Proteomes" id="UP001163321"/>
    </source>
</evidence>
<name>A0ACC0WSB6_9STRA</name>
<organism evidence="1 2">
    <name type="scientific">Peronosclerospora sorghi</name>
    <dbReference type="NCBI Taxonomy" id="230839"/>
    <lineage>
        <taxon>Eukaryota</taxon>
        <taxon>Sar</taxon>
        <taxon>Stramenopiles</taxon>
        <taxon>Oomycota</taxon>
        <taxon>Peronosporomycetes</taxon>
        <taxon>Peronosporales</taxon>
        <taxon>Peronosporaceae</taxon>
        <taxon>Peronosclerospora</taxon>
    </lineage>
</organism>
<sequence length="113" mass="13286">MEDQRLERMLFVDYCQLFRVSLLQAIKYVNEQVRKNLQYLMVVFFDGHFKVETNKLAHVTMRVRVFSTKDWTDLVHTLQASDSTSHLLVYLRALCKSSFLVKVLQRKTVGSAL</sequence>
<protein>
    <submittedName>
        <fullName evidence="1">Uncharacterized protein</fullName>
    </submittedName>
</protein>
<reference evidence="1 2" key="1">
    <citation type="journal article" date="2022" name="bioRxiv">
        <title>The genome of the oomycete Peronosclerospora sorghi, a cosmopolitan pathogen of maize and sorghum, is inflated with dispersed pseudogenes.</title>
        <authorList>
            <person name="Fletcher K."/>
            <person name="Martin F."/>
            <person name="Isakeit T."/>
            <person name="Cavanaugh K."/>
            <person name="Magill C."/>
            <person name="Michelmore R."/>
        </authorList>
    </citation>
    <scope>NUCLEOTIDE SEQUENCE [LARGE SCALE GENOMIC DNA]</scope>
    <source>
        <strain evidence="1">P6</strain>
    </source>
</reference>
<accession>A0ACC0WSB6</accession>
<evidence type="ECO:0000313" key="1">
    <source>
        <dbReference type="EMBL" id="KAI9921652.1"/>
    </source>
</evidence>
<dbReference type="Proteomes" id="UP001163321">
    <property type="component" value="Chromosome 1"/>
</dbReference>